<evidence type="ECO:0000259" key="6">
    <source>
        <dbReference type="Pfam" id="PF04389"/>
    </source>
</evidence>
<dbReference type="Pfam" id="PF04389">
    <property type="entry name" value="Peptidase_M28"/>
    <property type="match status" value="1"/>
</dbReference>
<keyword evidence="8" id="KW-1185">Reference proteome</keyword>
<dbReference type="InterPro" id="IPR007484">
    <property type="entry name" value="Peptidase_M28"/>
</dbReference>
<evidence type="ECO:0000313" key="8">
    <source>
        <dbReference type="Proteomes" id="UP000001072"/>
    </source>
</evidence>
<dbReference type="Gene3D" id="3.50.30.30">
    <property type="match status" value="1"/>
</dbReference>
<comment type="similarity">
    <text evidence="1">Belongs to the peptidase M28 family. M28B subfamily.</text>
</comment>
<dbReference type="CDD" id="cd08022">
    <property type="entry name" value="M28_PSMA_like"/>
    <property type="match status" value="1"/>
</dbReference>
<dbReference type="Pfam" id="PF04253">
    <property type="entry name" value="TFR_dimer"/>
    <property type="match status" value="1"/>
</dbReference>
<protein>
    <submittedName>
        <fullName evidence="7">Glutamate carboxypeptidase</fullName>
    </submittedName>
</protein>
<dbReference type="PANTHER" id="PTHR10404">
    <property type="entry name" value="N-ACETYLATED-ALPHA-LINKED ACIDIC DIPEPTIDASE"/>
    <property type="match status" value="1"/>
</dbReference>
<reference evidence="8" key="1">
    <citation type="journal article" date="2011" name="Proc. Natl. Acad. Sci. U.S.A.">
        <title>Obligate biotrophy features unraveled by the genomic analysis of rust fungi.</title>
        <authorList>
            <person name="Duplessis S."/>
            <person name="Cuomo C.A."/>
            <person name="Lin Y.-C."/>
            <person name="Aerts A."/>
            <person name="Tisserant E."/>
            <person name="Veneault-Fourrey C."/>
            <person name="Joly D.L."/>
            <person name="Hacquard S."/>
            <person name="Amselem J."/>
            <person name="Cantarel B.L."/>
            <person name="Chiu R."/>
            <person name="Coutinho P.M."/>
            <person name="Feau N."/>
            <person name="Field M."/>
            <person name="Frey P."/>
            <person name="Gelhaye E."/>
            <person name="Goldberg J."/>
            <person name="Grabherr M.G."/>
            <person name="Kodira C.D."/>
            <person name="Kohler A."/>
            <person name="Kuees U."/>
            <person name="Lindquist E.A."/>
            <person name="Lucas S.M."/>
            <person name="Mago R."/>
            <person name="Mauceli E."/>
            <person name="Morin E."/>
            <person name="Murat C."/>
            <person name="Pangilinan J.L."/>
            <person name="Park R."/>
            <person name="Pearson M."/>
            <person name="Quesneville H."/>
            <person name="Rouhier N."/>
            <person name="Sakthikumar S."/>
            <person name="Salamov A.A."/>
            <person name="Schmutz J."/>
            <person name="Selles B."/>
            <person name="Shapiro H."/>
            <person name="Tanguay P."/>
            <person name="Tuskan G.A."/>
            <person name="Henrissat B."/>
            <person name="Van de Peer Y."/>
            <person name="Rouze P."/>
            <person name="Ellis J.G."/>
            <person name="Dodds P.N."/>
            <person name="Schein J.E."/>
            <person name="Zhong S."/>
            <person name="Hamelin R.C."/>
            <person name="Grigoriev I.V."/>
            <person name="Szabo L.J."/>
            <person name="Martin F."/>
        </authorList>
    </citation>
    <scope>NUCLEOTIDE SEQUENCE [LARGE SCALE GENOMIC DNA]</scope>
    <source>
        <strain evidence="8">98AG31 / pathotype 3-4-7</strain>
    </source>
</reference>
<proteinExistence type="inferred from homology"/>
<keyword evidence="3" id="KW-1133">Transmembrane helix</keyword>
<dbReference type="VEuPathDB" id="FungiDB:MELLADRAFT_88704"/>
<gene>
    <name evidence="7" type="ORF">MELLADRAFT_88704</name>
</gene>
<dbReference type="EMBL" id="GL883117">
    <property type="protein sequence ID" value="EGG04634.1"/>
    <property type="molecule type" value="Genomic_DNA"/>
</dbReference>
<dbReference type="SUPFAM" id="SSF52025">
    <property type="entry name" value="PA domain"/>
    <property type="match status" value="1"/>
</dbReference>
<dbReference type="CDD" id="cd02121">
    <property type="entry name" value="PA_GCPII_like"/>
    <property type="match status" value="1"/>
</dbReference>
<keyword evidence="3" id="KW-0812">Transmembrane</keyword>
<dbReference type="Proteomes" id="UP000001072">
    <property type="component" value="Unassembled WGS sequence"/>
</dbReference>
<dbReference type="SUPFAM" id="SSF47672">
    <property type="entry name" value="Transferrin receptor-like dimerisation domain"/>
    <property type="match status" value="1"/>
</dbReference>
<feature type="domain" description="Transferrin receptor-like dimerisation" evidence="5">
    <location>
        <begin position="661"/>
        <end position="757"/>
    </location>
</feature>
<dbReference type="FunCoup" id="F4RSP2">
    <property type="interactions" value="33"/>
</dbReference>
<keyword evidence="7" id="KW-0121">Carboxypeptidase</keyword>
<dbReference type="InParanoid" id="F4RSP2"/>
<evidence type="ECO:0000313" key="7">
    <source>
        <dbReference type="EMBL" id="EGG04634.1"/>
    </source>
</evidence>
<feature type="compositionally biased region" description="Polar residues" evidence="2">
    <location>
        <begin position="8"/>
        <end position="21"/>
    </location>
</feature>
<dbReference type="GeneID" id="18934965"/>
<dbReference type="HOGENOM" id="CLU_005688_2_1_1"/>
<dbReference type="InterPro" id="IPR039373">
    <property type="entry name" value="Peptidase_M28B"/>
</dbReference>
<dbReference type="Gene3D" id="1.20.930.40">
    <property type="entry name" value="Transferrin receptor-like, dimerisation domain"/>
    <property type="match status" value="1"/>
</dbReference>
<dbReference type="SUPFAM" id="SSF53187">
    <property type="entry name" value="Zn-dependent exopeptidases"/>
    <property type="match status" value="1"/>
</dbReference>
<dbReference type="KEGG" id="mlr:MELLADRAFT_88704"/>
<dbReference type="Pfam" id="PF02225">
    <property type="entry name" value="PA"/>
    <property type="match status" value="1"/>
</dbReference>
<organism evidence="8">
    <name type="scientific">Melampsora larici-populina (strain 98AG31 / pathotype 3-4-7)</name>
    <name type="common">Poplar leaf rust fungus</name>
    <dbReference type="NCBI Taxonomy" id="747676"/>
    <lineage>
        <taxon>Eukaryota</taxon>
        <taxon>Fungi</taxon>
        <taxon>Dikarya</taxon>
        <taxon>Basidiomycota</taxon>
        <taxon>Pucciniomycotina</taxon>
        <taxon>Pucciniomycetes</taxon>
        <taxon>Pucciniales</taxon>
        <taxon>Melampsoraceae</taxon>
        <taxon>Melampsora</taxon>
    </lineage>
</organism>
<dbReference type="Gene3D" id="3.40.630.10">
    <property type="entry name" value="Zn peptidases"/>
    <property type="match status" value="1"/>
</dbReference>
<dbReference type="FunFam" id="3.40.630.10:FF:000101">
    <property type="entry name" value="N-acetylated alpha-linked acidic dipeptidase like 1"/>
    <property type="match status" value="1"/>
</dbReference>
<dbReference type="InterPro" id="IPR036757">
    <property type="entry name" value="TFR-like_dimer_dom_sf"/>
</dbReference>
<dbReference type="InterPro" id="IPR046450">
    <property type="entry name" value="PA_dom_sf"/>
</dbReference>
<evidence type="ECO:0000259" key="5">
    <source>
        <dbReference type="Pfam" id="PF04253"/>
    </source>
</evidence>
<dbReference type="STRING" id="747676.F4RSP2"/>
<keyword evidence="7" id="KW-0645">Protease</keyword>
<feature type="transmembrane region" description="Helical" evidence="3">
    <location>
        <begin position="30"/>
        <end position="49"/>
    </location>
</feature>
<feature type="region of interest" description="Disordered" evidence="2">
    <location>
        <begin position="1"/>
        <end position="21"/>
    </location>
</feature>
<evidence type="ECO:0000256" key="1">
    <source>
        <dbReference type="ARBA" id="ARBA00005634"/>
    </source>
</evidence>
<accession>F4RSP2</accession>
<dbReference type="RefSeq" id="XP_007412073.1">
    <property type="nucleotide sequence ID" value="XM_007412011.1"/>
</dbReference>
<evidence type="ECO:0000256" key="2">
    <source>
        <dbReference type="SAM" id="MobiDB-lite"/>
    </source>
</evidence>
<dbReference type="GO" id="GO:0004180">
    <property type="term" value="F:carboxypeptidase activity"/>
    <property type="evidence" value="ECO:0007669"/>
    <property type="project" value="UniProtKB-KW"/>
</dbReference>
<keyword evidence="3" id="KW-0472">Membrane</keyword>
<dbReference type="InterPro" id="IPR007365">
    <property type="entry name" value="TFR-like_dimer_dom"/>
</dbReference>
<evidence type="ECO:0000259" key="4">
    <source>
        <dbReference type="Pfam" id="PF02225"/>
    </source>
</evidence>
<dbReference type="AlphaFoldDB" id="F4RSP2"/>
<name>F4RSP2_MELLP</name>
<dbReference type="eggNOG" id="KOG2195">
    <property type="taxonomic scope" value="Eukaryota"/>
</dbReference>
<dbReference type="OrthoDB" id="5841748at2759"/>
<dbReference type="PANTHER" id="PTHR10404:SF46">
    <property type="entry name" value="VACUOLAR PROTEIN SORTING-ASSOCIATED PROTEIN 70"/>
    <property type="match status" value="1"/>
</dbReference>
<dbReference type="InterPro" id="IPR003137">
    <property type="entry name" value="PA_domain"/>
</dbReference>
<sequence length="777" mass="86025">MGLYPKTYNHQPSNSDISTRSAFRTNRDRSSLLSVIGFAAITFVFYQSIIPSQRHPWNSIQTILTDLVSRPFNFGLIFPSSAPTSEHDFVLGFSASSIQTIVRRYTSRSHLAGTSGDEHTASLTQATWEKLLGIKAQGDTHVFDAGTRRARKMLYSKGSKPRVWTDRYYPLVTFPGNESLIVLRNATSNTTIFTASLFENAHQTDPTARNGSAQFPAFHGFSHPGKASGSLVYVNYGRLEDFERLQANGISVKDRIVLVRYGEIYRGLKVSFAEQFGAKGVIIYTDLAEDGASMAGQVTYPDGPAREQSSIQRGSVENLSMQPGDPLTPFIPAYKHAKRVEPKSIPGIPSLPISWNDAQPLLKSLEGFGKCLGHDWNGFGPFEYFTGPSNDTNVQIVNDVTNEVATIWNTYALIPGHITDEVVVIGNHRDAWIFGAGDPNSGTAVITEILKSFGNLMKIGWRPRRSILFASWDGEELGLIGSTEFVEDHQKWIKRNVAVYLNTDISAAGSQLDIGASPSLVPVFLDVSKKIEDPEDDQRTLYDRLASQQNSTNEISIGPLGSGSDFTPFLQHVGIASADAGFGPADGDPVYHYHSIYDSTYWMEKFGDPGYKRHLAVARLLGLVTLRFAESKVLPIDLKAYGKALKGYINHLPTSKEVDFTSLRKAVDNLCLAIEHVKPKKIRRYNKLLKSFESGFIDLVGLRGRAWYRNLIIAPGINLGYGATPLPGLNEAIKIYKNSSLATIELNRVVKVIDNNRKKVNGLNQKIYCLKKHRHAN</sequence>
<feature type="domain" description="PA" evidence="4">
    <location>
        <begin position="228"/>
        <end position="304"/>
    </location>
</feature>
<evidence type="ECO:0000256" key="3">
    <source>
        <dbReference type="SAM" id="Phobius"/>
    </source>
</evidence>
<feature type="domain" description="Peptidase M28" evidence="6">
    <location>
        <begin position="409"/>
        <end position="600"/>
    </location>
</feature>
<keyword evidence="7" id="KW-0378">Hydrolase</keyword>